<dbReference type="EMBL" id="JACHFY010000001">
    <property type="protein sequence ID" value="MBB5252372.1"/>
    <property type="molecule type" value="Genomic_DNA"/>
</dbReference>
<dbReference type="AlphaFoldDB" id="A0A7J9RQ17"/>
<name>A0A7J9RQ17_SULOH</name>
<accession>A0A7J9RQ17</accession>
<protein>
    <submittedName>
        <fullName evidence="1">Uncharacterized protein</fullName>
    </submittedName>
</protein>
<dbReference type="RefSeq" id="WP_269203968.1">
    <property type="nucleotide sequence ID" value="NZ_CP045484.1"/>
</dbReference>
<sequence>MPSFISLKLYSSASISQGYIRFLMSKVGAIRNPTYFMKKSK</sequence>
<evidence type="ECO:0000313" key="1">
    <source>
        <dbReference type="EMBL" id="MBB5252372.1"/>
    </source>
</evidence>
<evidence type="ECO:0000313" key="2">
    <source>
        <dbReference type="Proteomes" id="UP000582213"/>
    </source>
</evidence>
<dbReference type="GeneID" id="77101415"/>
<reference evidence="1 2" key="1">
    <citation type="submission" date="2020-08" db="EMBL/GenBank/DDBJ databases">
        <title>Genomic Encyclopedia of Type Strains, Phase IV (KMG-IV): sequencing the most valuable type-strain genomes for metagenomic binning, comparative biology and taxonomic classification.</title>
        <authorList>
            <person name="Goeker M."/>
        </authorList>
    </citation>
    <scope>NUCLEOTIDE SEQUENCE [LARGE SCALE GENOMIC DNA]</scope>
    <source>
        <strain evidence="1 2">DSM 12421</strain>
    </source>
</reference>
<gene>
    <name evidence="1" type="ORF">HNQ62_000090</name>
</gene>
<organism evidence="1 2">
    <name type="scientific">Sulfurisphaera ohwakuensis</name>
    <dbReference type="NCBI Taxonomy" id="69656"/>
    <lineage>
        <taxon>Archaea</taxon>
        <taxon>Thermoproteota</taxon>
        <taxon>Thermoprotei</taxon>
        <taxon>Sulfolobales</taxon>
        <taxon>Sulfolobaceae</taxon>
        <taxon>Sulfurisphaera</taxon>
    </lineage>
</organism>
<proteinExistence type="predicted"/>
<dbReference type="Proteomes" id="UP000582213">
    <property type="component" value="Unassembled WGS sequence"/>
</dbReference>
<comment type="caution">
    <text evidence="1">The sequence shown here is derived from an EMBL/GenBank/DDBJ whole genome shotgun (WGS) entry which is preliminary data.</text>
</comment>